<sequence length="91" mass="10168">MCPSNLEARLSQGIAKAEERLGWKLGVSHEYNGMHTSAKCVTIGPLIPPPTDKELQAWKHCLREHGFSEEDIDKTGYGKVASVYVKLDSRR</sequence>
<evidence type="ECO:0000313" key="2">
    <source>
        <dbReference type="Proteomes" id="UP000664132"/>
    </source>
</evidence>
<reference evidence="1" key="1">
    <citation type="submission" date="2021-02" db="EMBL/GenBank/DDBJ databases">
        <title>Genome sequence Cadophora malorum strain M34.</title>
        <authorList>
            <person name="Stefanovic E."/>
            <person name="Vu D."/>
            <person name="Scully C."/>
            <person name="Dijksterhuis J."/>
            <person name="Roader J."/>
            <person name="Houbraken J."/>
        </authorList>
    </citation>
    <scope>NUCLEOTIDE SEQUENCE</scope>
    <source>
        <strain evidence="1">M34</strain>
    </source>
</reference>
<keyword evidence="2" id="KW-1185">Reference proteome</keyword>
<organism evidence="1 2">
    <name type="scientific">Cadophora malorum</name>
    <dbReference type="NCBI Taxonomy" id="108018"/>
    <lineage>
        <taxon>Eukaryota</taxon>
        <taxon>Fungi</taxon>
        <taxon>Dikarya</taxon>
        <taxon>Ascomycota</taxon>
        <taxon>Pezizomycotina</taxon>
        <taxon>Leotiomycetes</taxon>
        <taxon>Helotiales</taxon>
        <taxon>Ploettnerulaceae</taxon>
        <taxon>Cadophora</taxon>
    </lineage>
</organism>
<name>A0A8H7T3L2_9HELO</name>
<accession>A0A8H7T3L2</accession>
<dbReference type="Proteomes" id="UP000664132">
    <property type="component" value="Unassembled WGS sequence"/>
</dbReference>
<dbReference type="EMBL" id="JAFJYH010000384">
    <property type="protein sequence ID" value="KAG4412366.1"/>
    <property type="molecule type" value="Genomic_DNA"/>
</dbReference>
<dbReference type="AlphaFoldDB" id="A0A8H7T3L2"/>
<comment type="caution">
    <text evidence="1">The sequence shown here is derived from an EMBL/GenBank/DDBJ whole genome shotgun (WGS) entry which is preliminary data.</text>
</comment>
<protein>
    <submittedName>
        <fullName evidence="1">Uncharacterized protein</fullName>
    </submittedName>
</protein>
<proteinExistence type="predicted"/>
<gene>
    <name evidence="1" type="ORF">IFR04_014503</name>
</gene>
<evidence type="ECO:0000313" key="1">
    <source>
        <dbReference type="EMBL" id="KAG4412366.1"/>
    </source>
</evidence>